<dbReference type="EMBL" id="JAPZBU010000004">
    <property type="protein sequence ID" value="KAJ5407574.1"/>
    <property type="molecule type" value="Genomic_DNA"/>
</dbReference>
<evidence type="ECO:0000313" key="2">
    <source>
        <dbReference type="Proteomes" id="UP001147747"/>
    </source>
</evidence>
<reference evidence="1" key="2">
    <citation type="journal article" date="2023" name="IMA Fungus">
        <title>Comparative genomic study of the Penicillium genus elucidates a diverse pangenome and 15 lateral gene transfer events.</title>
        <authorList>
            <person name="Petersen C."/>
            <person name="Sorensen T."/>
            <person name="Nielsen M.R."/>
            <person name="Sondergaard T.E."/>
            <person name="Sorensen J.L."/>
            <person name="Fitzpatrick D.A."/>
            <person name="Frisvad J.C."/>
            <person name="Nielsen K.L."/>
        </authorList>
    </citation>
    <scope>NUCLEOTIDE SEQUENCE</scope>
    <source>
        <strain evidence="1">IBT 29677</strain>
    </source>
</reference>
<reference evidence="1" key="1">
    <citation type="submission" date="2022-12" db="EMBL/GenBank/DDBJ databases">
        <authorList>
            <person name="Petersen C."/>
        </authorList>
    </citation>
    <scope>NUCLEOTIDE SEQUENCE</scope>
    <source>
        <strain evidence="1">IBT 29677</strain>
    </source>
</reference>
<accession>A0A9W9W751</accession>
<dbReference type="RefSeq" id="XP_056491889.1">
    <property type="nucleotide sequence ID" value="XM_056626094.1"/>
</dbReference>
<evidence type="ECO:0000313" key="1">
    <source>
        <dbReference type="EMBL" id="KAJ5407574.1"/>
    </source>
</evidence>
<name>A0A9W9W751_9EURO</name>
<gene>
    <name evidence="1" type="ORF">N7509_001457</name>
</gene>
<comment type="caution">
    <text evidence="1">The sequence shown here is derived from an EMBL/GenBank/DDBJ whole genome shotgun (WGS) entry which is preliminary data.</text>
</comment>
<protein>
    <submittedName>
        <fullName evidence="1">Uncharacterized protein</fullName>
    </submittedName>
</protein>
<sequence>MLFLFVKSSLTTLGFIKNPQMAGVIAGKFTALLPDRNGVFSGKAADQSVALILLAARSNQVTQSHGLPPSTVPWGYSAQAFKCWGTI</sequence>
<dbReference type="GeneID" id="81365074"/>
<dbReference type="AlphaFoldDB" id="A0A9W9W751"/>
<organism evidence="1 2">
    <name type="scientific">Penicillium cosmopolitanum</name>
    <dbReference type="NCBI Taxonomy" id="1131564"/>
    <lineage>
        <taxon>Eukaryota</taxon>
        <taxon>Fungi</taxon>
        <taxon>Dikarya</taxon>
        <taxon>Ascomycota</taxon>
        <taxon>Pezizomycotina</taxon>
        <taxon>Eurotiomycetes</taxon>
        <taxon>Eurotiomycetidae</taxon>
        <taxon>Eurotiales</taxon>
        <taxon>Aspergillaceae</taxon>
        <taxon>Penicillium</taxon>
    </lineage>
</organism>
<dbReference type="OrthoDB" id="3202396at2759"/>
<dbReference type="Proteomes" id="UP001147747">
    <property type="component" value="Unassembled WGS sequence"/>
</dbReference>
<keyword evidence="2" id="KW-1185">Reference proteome</keyword>
<proteinExistence type="predicted"/>